<evidence type="ECO:0000256" key="1">
    <source>
        <dbReference type="SAM" id="MobiDB-lite"/>
    </source>
</evidence>
<comment type="caution">
    <text evidence="2">The sequence shown here is derived from an EMBL/GenBank/DDBJ whole genome shotgun (WGS) entry which is preliminary data.</text>
</comment>
<proteinExistence type="predicted"/>
<sequence length="218" mass="24569">MARQRKKKNGQWAETQFKKQNTDQHLVATQKDEDKDTVASENLNLAKPATGPLEEETLTIEDQHEHGSPQITEEAVTRGPTNVTGLNDPAHDEDTESGEDNDFVDIQITSHSDEKQPPKIGSDGETWISTSIGLCKKIRINGEEWLETKTPSSWTIQRPRIRSHAIKERCSPTKDNGKRPADDEDQDRGPRKVARVESQTPRSTRVRDISPNTDELQL</sequence>
<evidence type="ECO:0000313" key="3">
    <source>
        <dbReference type="Proteomes" id="UP000566819"/>
    </source>
</evidence>
<keyword evidence="3" id="KW-1185">Reference proteome</keyword>
<evidence type="ECO:0000313" key="2">
    <source>
        <dbReference type="EMBL" id="KAF4624605.1"/>
    </source>
</evidence>
<feature type="region of interest" description="Disordered" evidence="1">
    <location>
        <begin position="147"/>
        <end position="218"/>
    </location>
</feature>
<reference evidence="2 3" key="1">
    <citation type="submission" date="2020-03" db="EMBL/GenBank/DDBJ databases">
        <title>Draft Genome Sequence of Cudoniella acicularis.</title>
        <authorList>
            <person name="Buettner E."/>
            <person name="Kellner H."/>
        </authorList>
    </citation>
    <scope>NUCLEOTIDE SEQUENCE [LARGE SCALE GENOMIC DNA]</scope>
    <source>
        <strain evidence="2 3">DSM 108380</strain>
    </source>
</reference>
<dbReference type="AlphaFoldDB" id="A0A8H4R706"/>
<feature type="compositionally biased region" description="Basic and acidic residues" evidence="1">
    <location>
        <begin position="165"/>
        <end position="181"/>
    </location>
</feature>
<gene>
    <name evidence="2" type="ORF">G7Y89_g13566</name>
</gene>
<organism evidence="2 3">
    <name type="scientific">Cudoniella acicularis</name>
    <dbReference type="NCBI Taxonomy" id="354080"/>
    <lineage>
        <taxon>Eukaryota</taxon>
        <taxon>Fungi</taxon>
        <taxon>Dikarya</taxon>
        <taxon>Ascomycota</taxon>
        <taxon>Pezizomycotina</taxon>
        <taxon>Leotiomycetes</taxon>
        <taxon>Helotiales</taxon>
        <taxon>Tricladiaceae</taxon>
        <taxon>Cudoniella</taxon>
    </lineage>
</organism>
<protein>
    <submittedName>
        <fullName evidence="2">Uncharacterized protein</fullName>
    </submittedName>
</protein>
<dbReference type="EMBL" id="JAAMPI010001606">
    <property type="protein sequence ID" value="KAF4624605.1"/>
    <property type="molecule type" value="Genomic_DNA"/>
</dbReference>
<dbReference type="Proteomes" id="UP000566819">
    <property type="component" value="Unassembled WGS sequence"/>
</dbReference>
<name>A0A8H4R706_9HELO</name>
<feature type="compositionally biased region" description="Acidic residues" evidence="1">
    <location>
        <begin position="91"/>
        <end position="103"/>
    </location>
</feature>
<feature type="region of interest" description="Disordered" evidence="1">
    <location>
        <begin position="1"/>
        <end position="128"/>
    </location>
</feature>
<accession>A0A8H4R706</accession>